<proteinExistence type="predicted"/>
<dbReference type="Proteomes" id="UP000641206">
    <property type="component" value="Unassembled WGS sequence"/>
</dbReference>
<keyword evidence="2" id="KW-1185">Reference proteome</keyword>
<gene>
    <name evidence="1" type="ORF">GCM10011346_12410</name>
</gene>
<evidence type="ECO:0000313" key="1">
    <source>
        <dbReference type="EMBL" id="GGP09219.1"/>
    </source>
</evidence>
<sequence>MVNDNSTMEEKWNNCQLNYITYTHAFLYFLTDYFYEYFYYDKNISVAEEEQIERKLLTSLSSLEKLHYQFLHQKKLLEELDYYPDESTFKPEDSSREYFKEEIREQILELKRQIQQHPFSLETHKKHCLESLNLLLSYYPRITIINNTFPQGPWLSRQVSEETS</sequence>
<dbReference type="EMBL" id="BMLW01000003">
    <property type="protein sequence ID" value="GGP09219.1"/>
    <property type="molecule type" value="Genomic_DNA"/>
</dbReference>
<reference evidence="2" key="1">
    <citation type="journal article" date="2019" name="Int. J. Syst. Evol. Microbiol.">
        <title>The Global Catalogue of Microorganisms (GCM) 10K type strain sequencing project: providing services to taxonomists for standard genome sequencing and annotation.</title>
        <authorList>
            <consortium name="The Broad Institute Genomics Platform"/>
            <consortium name="The Broad Institute Genome Sequencing Center for Infectious Disease"/>
            <person name="Wu L."/>
            <person name="Ma J."/>
        </authorList>
    </citation>
    <scope>NUCLEOTIDE SEQUENCE [LARGE SCALE GENOMIC DNA]</scope>
    <source>
        <strain evidence="2">CGMCC 1.7693</strain>
    </source>
</reference>
<comment type="caution">
    <text evidence="1">The sequence shown here is derived from an EMBL/GenBank/DDBJ whole genome shotgun (WGS) entry which is preliminary data.</text>
</comment>
<evidence type="ECO:0000313" key="2">
    <source>
        <dbReference type="Proteomes" id="UP000641206"/>
    </source>
</evidence>
<protein>
    <submittedName>
        <fullName evidence="1">Uncharacterized protein</fullName>
    </submittedName>
</protein>
<dbReference type="RefSeq" id="WP_188733584.1">
    <property type="nucleotide sequence ID" value="NZ_BMLW01000003.1"/>
</dbReference>
<organism evidence="1 2">
    <name type="scientific">Oceanobacillus neutriphilus</name>
    <dbReference type="NCBI Taxonomy" id="531815"/>
    <lineage>
        <taxon>Bacteria</taxon>
        <taxon>Bacillati</taxon>
        <taxon>Bacillota</taxon>
        <taxon>Bacilli</taxon>
        <taxon>Bacillales</taxon>
        <taxon>Bacillaceae</taxon>
        <taxon>Oceanobacillus</taxon>
    </lineage>
</organism>
<name>A0ABQ2NRR0_9BACI</name>
<accession>A0ABQ2NRR0</accession>